<dbReference type="Gene3D" id="3.30.10.10">
    <property type="entry name" value="Trypsin Inhibitor V, subunit A"/>
    <property type="match status" value="1"/>
</dbReference>
<reference evidence="2 3" key="1">
    <citation type="submission" date="2020-08" db="EMBL/GenBank/DDBJ databases">
        <title>Genome sequence of Thermomonas brevis KACC 16975T.</title>
        <authorList>
            <person name="Hyun D.-W."/>
            <person name="Bae J.-W."/>
        </authorList>
    </citation>
    <scope>NUCLEOTIDE SEQUENCE [LARGE SCALE GENOMIC DNA]</scope>
    <source>
        <strain evidence="2 3">KACC 16975</strain>
    </source>
</reference>
<dbReference type="EMBL" id="CP060711">
    <property type="protein sequence ID" value="QNN45318.1"/>
    <property type="molecule type" value="Genomic_DNA"/>
</dbReference>
<dbReference type="KEGG" id="tbv:H9L17_08705"/>
<organism evidence="2 3">
    <name type="scientific">Thermomonas brevis</name>
    <dbReference type="NCBI Taxonomy" id="215691"/>
    <lineage>
        <taxon>Bacteria</taxon>
        <taxon>Pseudomonadati</taxon>
        <taxon>Pseudomonadota</taxon>
        <taxon>Gammaproteobacteria</taxon>
        <taxon>Lysobacterales</taxon>
        <taxon>Lysobacteraceae</taxon>
        <taxon>Thermomonas</taxon>
    </lineage>
</organism>
<dbReference type="Proteomes" id="UP000515977">
    <property type="component" value="Chromosome"/>
</dbReference>
<keyword evidence="1" id="KW-0732">Signal</keyword>
<proteinExistence type="predicted"/>
<gene>
    <name evidence="2" type="ORF">H9L17_08705</name>
</gene>
<dbReference type="PANTHER" id="PTHR39600">
    <property type="entry name" value="PEPTIDASE INHIBITOR I78 FAMILY PROTEIN"/>
    <property type="match status" value="1"/>
</dbReference>
<keyword evidence="3" id="KW-1185">Reference proteome</keyword>
<evidence type="ECO:0008006" key="4">
    <source>
        <dbReference type="Google" id="ProtNLM"/>
    </source>
</evidence>
<feature type="signal peptide" evidence="1">
    <location>
        <begin position="1"/>
        <end position="23"/>
    </location>
</feature>
<dbReference type="InterPro" id="IPR021719">
    <property type="entry name" value="Prot_inh_I78"/>
</dbReference>
<protein>
    <recommendedName>
        <fullName evidence="4">Peptidase inhibitor I78 family protein</fullName>
    </recommendedName>
</protein>
<feature type="chain" id="PRO_5029020960" description="Peptidase inhibitor I78 family protein" evidence="1">
    <location>
        <begin position="24"/>
        <end position="101"/>
    </location>
</feature>
<evidence type="ECO:0000256" key="1">
    <source>
        <dbReference type="SAM" id="SignalP"/>
    </source>
</evidence>
<evidence type="ECO:0000313" key="3">
    <source>
        <dbReference type="Proteomes" id="UP000515977"/>
    </source>
</evidence>
<dbReference type="Pfam" id="PF11720">
    <property type="entry name" value="Inhibitor_I78"/>
    <property type="match status" value="1"/>
</dbReference>
<dbReference type="AlphaFoldDB" id="A0A7G9QPP3"/>
<dbReference type="PANTHER" id="PTHR39600:SF1">
    <property type="entry name" value="PEPTIDASE INHIBITOR I78 FAMILY PROTEIN"/>
    <property type="match status" value="1"/>
</dbReference>
<evidence type="ECO:0000313" key="2">
    <source>
        <dbReference type="EMBL" id="QNN45318.1"/>
    </source>
</evidence>
<name>A0A7G9QPP3_9GAMM</name>
<dbReference type="PROSITE" id="PS51257">
    <property type="entry name" value="PROKAR_LIPOPROTEIN"/>
    <property type="match status" value="1"/>
</dbReference>
<dbReference type="RefSeq" id="WP_187569084.1">
    <property type="nucleotide sequence ID" value="NZ_CP060711.1"/>
</dbReference>
<accession>A0A7G9QPP3</accession>
<sequence>MNLRLSMLSPLLLLAACASQPAAQSSTDAADTAPAACNADAAKGYVGQPVSEANVEAVRKATGSKLVRSLKPGQAATMDYRIERVNVLQDAAGNIEQITCG</sequence>